<organism evidence="2 3">
    <name type="scientific">Plasticicumulans acidivorans</name>
    <dbReference type="NCBI Taxonomy" id="886464"/>
    <lineage>
        <taxon>Bacteria</taxon>
        <taxon>Pseudomonadati</taxon>
        <taxon>Pseudomonadota</taxon>
        <taxon>Gammaproteobacteria</taxon>
        <taxon>Candidatus Competibacteraceae</taxon>
        <taxon>Plasticicumulans</taxon>
    </lineage>
</organism>
<feature type="domain" description="Pyridoxamine 5'-phosphate oxidase N-terminal" evidence="1">
    <location>
        <begin position="7"/>
        <end position="137"/>
    </location>
</feature>
<protein>
    <recommendedName>
        <fullName evidence="1">Pyridoxamine 5'-phosphate oxidase N-terminal domain-containing protein</fullName>
    </recommendedName>
</protein>
<reference evidence="2 3" key="1">
    <citation type="submission" date="2018-05" db="EMBL/GenBank/DDBJ databases">
        <title>Genomic Encyclopedia of Type Strains, Phase IV (KMG-IV): sequencing the most valuable type-strain genomes for metagenomic binning, comparative biology and taxonomic classification.</title>
        <authorList>
            <person name="Goeker M."/>
        </authorList>
    </citation>
    <scope>NUCLEOTIDE SEQUENCE [LARGE SCALE GENOMIC DNA]</scope>
    <source>
        <strain evidence="2 3">DSM 23606</strain>
    </source>
</reference>
<dbReference type="PIRSF" id="PIRSF004633">
    <property type="entry name" value="UCP_PLP_oxd"/>
    <property type="match status" value="1"/>
</dbReference>
<proteinExistence type="predicted"/>
<comment type="caution">
    <text evidence="2">The sequence shown here is derived from an EMBL/GenBank/DDBJ whole genome shotgun (WGS) entry which is preliminary data.</text>
</comment>
<evidence type="ECO:0000313" key="2">
    <source>
        <dbReference type="EMBL" id="PWV61856.1"/>
    </source>
</evidence>
<dbReference type="InterPro" id="IPR012349">
    <property type="entry name" value="Split_barrel_FMN-bd"/>
</dbReference>
<dbReference type="InterPro" id="IPR011576">
    <property type="entry name" value="Pyridox_Oxase_N"/>
</dbReference>
<dbReference type="Proteomes" id="UP000246569">
    <property type="component" value="Unassembled WGS sequence"/>
</dbReference>
<dbReference type="PANTHER" id="PTHR13343">
    <property type="entry name" value="CREG1 PROTEIN"/>
    <property type="match status" value="1"/>
</dbReference>
<dbReference type="PANTHER" id="PTHR13343:SF17">
    <property type="entry name" value="CELLULAR REPRESSOR OF E1A-STIMULATED GENES, ISOFORM A"/>
    <property type="match status" value="1"/>
</dbReference>
<dbReference type="EMBL" id="QGTJ01000005">
    <property type="protein sequence ID" value="PWV61856.1"/>
    <property type="molecule type" value="Genomic_DNA"/>
</dbReference>
<sequence length="161" mass="17153">MEPEIAQQLASLIRAQRWAALATLGADGPEVSHVAYAVEGAFEGVLLHLSQLAAHTRQLLADPRASLAIGEPDDGRADPQTLARVTLFGAVEALVRDSDAYSAARAIYLARLPQAEPLFGFGDFQLFRLRPLRARFVGGFARARSFDRAALQAAGALAVSG</sequence>
<dbReference type="RefSeq" id="WP_110018636.1">
    <property type="nucleotide sequence ID" value="NZ_QGTJ01000005.1"/>
</dbReference>
<dbReference type="GO" id="GO:0005737">
    <property type="term" value="C:cytoplasm"/>
    <property type="evidence" value="ECO:0007669"/>
    <property type="project" value="UniProtKB-ARBA"/>
</dbReference>
<gene>
    <name evidence="2" type="ORF">C7443_105290</name>
</gene>
<dbReference type="AlphaFoldDB" id="A0A317MV18"/>
<dbReference type="Pfam" id="PF01243">
    <property type="entry name" value="PNPOx_N"/>
    <property type="match status" value="1"/>
</dbReference>
<dbReference type="OrthoDB" id="9776211at2"/>
<accession>A0A317MV18</accession>
<evidence type="ECO:0000259" key="1">
    <source>
        <dbReference type="Pfam" id="PF01243"/>
    </source>
</evidence>
<evidence type="ECO:0000313" key="3">
    <source>
        <dbReference type="Proteomes" id="UP000246569"/>
    </source>
</evidence>
<dbReference type="Gene3D" id="2.30.110.10">
    <property type="entry name" value="Electron Transport, Fmn-binding Protein, Chain A"/>
    <property type="match status" value="1"/>
</dbReference>
<name>A0A317MV18_9GAMM</name>
<keyword evidence="3" id="KW-1185">Reference proteome</keyword>
<dbReference type="SUPFAM" id="SSF50475">
    <property type="entry name" value="FMN-binding split barrel"/>
    <property type="match status" value="1"/>
</dbReference>
<dbReference type="InterPro" id="IPR014419">
    <property type="entry name" value="HutZ"/>
</dbReference>